<sequence length="639" mass="73001">MAHFFLISLIVLLTDDNAIETALVKYDFIIRSIPGIPDGYPKVVISMHNADSSWDINRPFPGPLIRATLGDTLEIRIKNLMKEQSTTIHFHGLHMFENPWMDGTEMITQCPVHPHETFTHIFNVTQAGTFWYHSHNGQQYSDGLIGPIIIDRDSIEQRYSYGSNDHVIILQEWYHESWADIMTAYQGPYAAYNGCTPIYPWPPTALLLNGHGRFDCRTTDCNERLMWMNECNEYERVQCIPLRSPFFGTCDPNAHISDEFLCNGTQMRIRLINAASGIPFRFWIDQHNITIVARDSLEILPITVQYVTIAIGQRLDLIVQCNQDPTFKYEIFSTMPPNFIAGPTPPIWVSALFVYPQSNETKIPTMSPNNSLHLISDDVLFEFKHLKPIAPKQSERAIKRVKLFFSVIWSSMAGNALEEWQVNGITFEKPKEPLLQANFLDGSDKLALTDSRPGRLNNVHKTYIEYFEYGQVYEILMINDDPQQHPWHLHGYILDFIAAGTLENLTNRCNKSSVFDMKKYDFDSVLPLLNDTPTVLTSGDSFTVPKKGYVAFRFKADNPGPWFFHCHMDWHMSPGLALVFSVGINGTYKDLLQPPPKDFYACGSRQLWPSPKSSAVVHCQSIIKAVIFLIIFKTVNMAV</sequence>
<feature type="domain" description="Plastocyanin-like" evidence="6">
    <location>
        <begin position="165"/>
        <end position="334"/>
    </location>
</feature>
<evidence type="ECO:0000313" key="12">
    <source>
        <dbReference type="EMBL" id="CAF4209293.1"/>
    </source>
</evidence>
<keyword evidence="3" id="KW-0560">Oxidoreductase</keyword>
<dbReference type="InterPro" id="IPR011707">
    <property type="entry name" value="Cu-oxidase-like_N"/>
</dbReference>
<dbReference type="EMBL" id="CAJOBA010005406">
    <property type="protein sequence ID" value="CAF3742479.1"/>
    <property type="molecule type" value="Genomic_DNA"/>
</dbReference>
<dbReference type="PROSITE" id="PS00080">
    <property type="entry name" value="MULTICOPPER_OXIDASE2"/>
    <property type="match status" value="1"/>
</dbReference>
<evidence type="ECO:0000256" key="4">
    <source>
        <dbReference type="ARBA" id="ARBA00023008"/>
    </source>
</evidence>
<dbReference type="Pfam" id="PF00394">
    <property type="entry name" value="Cu-oxidase"/>
    <property type="match status" value="1"/>
</dbReference>
<protein>
    <submittedName>
        <fullName evidence="10">Uncharacterized protein</fullName>
    </submittedName>
</protein>
<dbReference type="GO" id="GO:0016491">
    <property type="term" value="F:oxidoreductase activity"/>
    <property type="evidence" value="ECO:0007669"/>
    <property type="project" value="UniProtKB-KW"/>
</dbReference>
<dbReference type="PROSITE" id="PS00079">
    <property type="entry name" value="MULTICOPPER_OXIDASE1"/>
    <property type="match status" value="2"/>
</dbReference>
<dbReference type="InterPro" id="IPR001117">
    <property type="entry name" value="Cu-oxidase_2nd"/>
</dbReference>
<dbReference type="InterPro" id="IPR045087">
    <property type="entry name" value="Cu-oxidase_fam"/>
</dbReference>
<dbReference type="InterPro" id="IPR008972">
    <property type="entry name" value="Cupredoxin"/>
</dbReference>
<evidence type="ECO:0000259" key="7">
    <source>
        <dbReference type="Pfam" id="PF07731"/>
    </source>
</evidence>
<dbReference type="EMBL" id="CAJNOQ010014588">
    <property type="protein sequence ID" value="CAF1344710.1"/>
    <property type="molecule type" value="Genomic_DNA"/>
</dbReference>
<dbReference type="Pfam" id="PF07731">
    <property type="entry name" value="Cu-oxidase_2"/>
    <property type="match status" value="1"/>
</dbReference>
<dbReference type="Pfam" id="PF07732">
    <property type="entry name" value="Cu-oxidase_3"/>
    <property type="match status" value="1"/>
</dbReference>
<feature type="signal peptide" evidence="5">
    <location>
        <begin position="1"/>
        <end position="18"/>
    </location>
</feature>
<evidence type="ECO:0000256" key="5">
    <source>
        <dbReference type="SAM" id="SignalP"/>
    </source>
</evidence>
<evidence type="ECO:0000313" key="10">
    <source>
        <dbReference type="EMBL" id="CAF1344710.1"/>
    </source>
</evidence>
<feature type="domain" description="Plastocyanin-like" evidence="8">
    <location>
        <begin position="45"/>
        <end position="152"/>
    </location>
</feature>
<reference evidence="10" key="1">
    <citation type="submission" date="2021-02" db="EMBL/GenBank/DDBJ databases">
        <authorList>
            <person name="Nowell W R."/>
        </authorList>
    </citation>
    <scope>NUCLEOTIDE SEQUENCE</scope>
</reference>
<keyword evidence="5" id="KW-0732">Signal</keyword>
<dbReference type="EMBL" id="CAJNOK010005400">
    <property type="protein sequence ID" value="CAF0971129.1"/>
    <property type="molecule type" value="Genomic_DNA"/>
</dbReference>
<feature type="chain" id="PRO_5036227682" evidence="5">
    <location>
        <begin position="19"/>
        <end position="639"/>
    </location>
</feature>
<dbReference type="Proteomes" id="UP000663829">
    <property type="component" value="Unassembled WGS sequence"/>
</dbReference>
<dbReference type="PANTHER" id="PTHR11709:SF394">
    <property type="entry name" value="FI03373P-RELATED"/>
    <property type="match status" value="1"/>
</dbReference>
<evidence type="ECO:0000259" key="6">
    <source>
        <dbReference type="Pfam" id="PF00394"/>
    </source>
</evidence>
<keyword evidence="13" id="KW-1185">Reference proteome</keyword>
<evidence type="ECO:0000256" key="3">
    <source>
        <dbReference type="ARBA" id="ARBA00023002"/>
    </source>
</evidence>
<accession>A0A815GYK9</accession>
<name>A0A815GYK9_9BILA</name>
<dbReference type="PANTHER" id="PTHR11709">
    <property type="entry name" value="MULTI-COPPER OXIDASE"/>
    <property type="match status" value="1"/>
</dbReference>
<dbReference type="EMBL" id="CAJOBC010060842">
    <property type="protein sequence ID" value="CAF4209293.1"/>
    <property type="molecule type" value="Genomic_DNA"/>
</dbReference>
<dbReference type="InterPro" id="IPR033138">
    <property type="entry name" value="Cu_oxidase_CS"/>
</dbReference>
<dbReference type="OrthoDB" id="2121828at2759"/>
<dbReference type="Proteomes" id="UP000682733">
    <property type="component" value="Unassembled WGS sequence"/>
</dbReference>
<dbReference type="InterPro" id="IPR002355">
    <property type="entry name" value="Cu_oxidase_Cu_BS"/>
</dbReference>
<evidence type="ECO:0000313" key="13">
    <source>
        <dbReference type="Proteomes" id="UP000663829"/>
    </source>
</evidence>
<evidence type="ECO:0000313" key="9">
    <source>
        <dbReference type="EMBL" id="CAF0971129.1"/>
    </source>
</evidence>
<proteinExistence type="inferred from homology"/>
<keyword evidence="2" id="KW-0479">Metal-binding</keyword>
<evidence type="ECO:0000259" key="8">
    <source>
        <dbReference type="Pfam" id="PF07732"/>
    </source>
</evidence>
<dbReference type="AlphaFoldDB" id="A0A815GYK9"/>
<comment type="similarity">
    <text evidence="1">Belongs to the multicopper oxidase family.</text>
</comment>
<dbReference type="InterPro" id="IPR011706">
    <property type="entry name" value="Cu-oxidase_C"/>
</dbReference>
<dbReference type="Gene3D" id="2.60.40.420">
    <property type="entry name" value="Cupredoxins - blue copper proteins"/>
    <property type="match status" value="3"/>
</dbReference>
<organism evidence="10 13">
    <name type="scientific">Didymodactylos carnosus</name>
    <dbReference type="NCBI Taxonomy" id="1234261"/>
    <lineage>
        <taxon>Eukaryota</taxon>
        <taxon>Metazoa</taxon>
        <taxon>Spiralia</taxon>
        <taxon>Gnathifera</taxon>
        <taxon>Rotifera</taxon>
        <taxon>Eurotatoria</taxon>
        <taxon>Bdelloidea</taxon>
        <taxon>Philodinida</taxon>
        <taxon>Philodinidae</taxon>
        <taxon>Didymodactylos</taxon>
    </lineage>
</organism>
<gene>
    <name evidence="10" type="ORF">GPM918_LOCUS30611</name>
    <name evidence="9" type="ORF">OVA965_LOCUS13105</name>
    <name evidence="12" type="ORF">SRO942_LOCUS31229</name>
    <name evidence="11" type="ORF">TMI583_LOCUS13107</name>
</gene>
<keyword evidence="4" id="KW-0186">Copper</keyword>
<dbReference type="GO" id="GO:0005507">
    <property type="term" value="F:copper ion binding"/>
    <property type="evidence" value="ECO:0007669"/>
    <property type="project" value="InterPro"/>
</dbReference>
<evidence type="ECO:0000256" key="1">
    <source>
        <dbReference type="ARBA" id="ARBA00010609"/>
    </source>
</evidence>
<feature type="domain" description="Plastocyanin-like" evidence="7">
    <location>
        <begin position="466"/>
        <end position="583"/>
    </location>
</feature>
<dbReference type="CDD" id="cd04205">
    <property type="entry name" value="CuRO_2_LCC_like"/>
    <property type="match status" value="1"/>
</dbReference>
<dbReference type="Proteomes" id="UP000681722">
    <property type="component" value="Unassembled WGS sequence"/>
</dbReference>
<dbReference type="SUPFAM" id="SSF49503">
    <property type="entry name" value="Cupredoxins"/>
    <property type="match status" value="3"/>
</dbReference>
<dbReference type="Proteomes" id="UP000677228">
    <property type="component" value="Unassembled WGS sequence"/>
</dbReference>
<evidence type="ECO:0000256" key="2">
    <source>
        <dbReference type="ARBA" id="ARBA00022723"/>
    </source>
</evidence>
<comment type="caution">
    <text evidence="10">The sequence shown here is derived from an EMBL/GenBank/DDBJ whole genome shotgun (WGS) entry which is preliminary data.</text>
</comment>
<evidence type="ECO:0000313" key="11">
    <source>
        <dbReference type="EMBL" id="CAF3742479.1"/>
    </source>
</evidence>